<dbReference type="InterPro" id="IPR005149">
    <property type="entry name" value="Tscrpt_reg_PadR_N"/>
</dbReference>
<comment type="caution">
    <text evidence="2">The sequence shown here is derived from an EMBL/GenBank/DDBJ whole genome shotgun (WGS) entry which is preliminary data.</text>
</comment>
<sequence length="117" mass="13316">MKPDPSHNPPLAPATLHILLALAAEDLHGYGIIQEISRQSHGHYKLGPGTLYDNLKRLMDHRLVIDAPKSSLSEDETRRLYRLTAQGRTVLSAEIDRLHNVVREARQTLNEKRPRRV</sequence>
<name>A0A852VHA2_9BACT</name>
<protein>
    <submittedName>
        <fullName evidence="2">DNA-binding PadR family transcriptional regulator</fullName>
    </submittedName>
</protein>
<dbReference type="AlphaFoldDB" id="A0A852VHA2"/>
<dbReference type="GO" id="GO:0003677">
    <property type="term" value="F:DNA binding"/>
    <property type="evidence" value="ECO:0007669"/>
    <property type="project" value="UniProtKB-KW"/>
</dbReference>
<dbReference type="EMBL" id="JACCCU010000002">
    <property type="protein sequence ID" value="NYF91047.1"/>
    <property type="molecule type" value="Genomic_DNA"/>
</dbReference>
<dbReference type="SUPFAM" id="SSF46785">
    <property type="entry name" value="Winged helix' DNA-binding domain"/>
    <property type="match status" value="1"/>
</dbReference>
<dbReference type="Pfam" id="PF03551">
    <property type="entry name" value="PadR"/>
    <property type="match status" value="1"/>
</dbReference>
<evidence type="ECO:0000259" key="1">
    <source>
        <dbReference type="Pfam" id="PF03551"/>
    </source>
</evidence>
<evidence type="ECO:0000313" key="3">
    <source>
        <dbReference type="Proteomes" id="UP000564385"/>
    </source>
</evidence>
<dbReference type="PANTHER" id="PTHR33169:SF13">
    <property type="entry name" value="PADR-FAMILY TRANSCRIPTIONAL REGULATOR"/>
    <property type="match status" value="1"/>
</dbReference>
<keyword evidence="2" id="KW-0238">DNA-binding</keyword>
<accession>A0A852VHA2</accession>
<feature type="domain" description="Transcription regulator PadR N-terminal" evidence="1">
    <location>
        <begin position="18"/>
        <end position="92"/>
    </location>
</feature>
<dbReference type="Gene3D" id="1.10.10.10">
    <property type="entry name" value="Winged helix-like DNA-binding domain superfamily/Winged helix DNA-binding domain"/>
    <property type="match status" value="1"/>
</dbReference>
<reference evidence="2 3" key="1">
    <citation type="submission" date="2020-07" db="EMBL/GenBank/DDBJ databases">
        <title>Genomic Encyclopedia of Type Strains, Phase IV (KMG-V): Genome sequencing to study the core and pangenomes of soil and plant-associated prokaryotes.</title>
        <authorList>
            <person name="Whitman W."/>
        </authorList>
    </citation>
    <scope>NUCLEOTIDE SEQUENCE [LARGE SCALE GENOMIC DNA]</scope>
    <source>
        <strain evidence="2 3">M8UP22</strain>
    </source>
</reference>
<dbReference type="InterPro" id="IPR052509">
    <property type="entry name" value="Metal_resp_DNA-bind_regulator"/>
</dbReference>
<gene>
    <name evidence="2" type="ORF">HDF08_003149</name>
</gene>
<evidence type="ECO:0000313" key="2">
    <source>
        <dbReference type="EMBL" id="NYF91047.1"/>
    </source>
</evidence>
<dbReference type="Proteomes" id="UP000564385">
    <property type="component" value="Unassembled WGS sequence"/>
</dbReference>
<dbReference type="InterPro" id="IPR036390">
    <property type="entry name" value="WH_DNA-bd_sf"/>
</dbReference>
<dbReference type="InterPro" id="IPR036388">
    <property type="entry name" value="WH-like_DNA-bd_sf"/>
</dbReference>
<proteinExistence type="predicted"/>
<organism evidence="2 3">
    <name type="scientific">Tunturiibacter lichenicola</name>
    <dbReference type="NCBI Taxonomy" id="2051959"/>
    <lineage>
        <taxon>Bacteria</taxon>
        <taxon>Pseudomonadati</taxon>
        <taxon>Acidobacteriota</taxon>
        <taxon>Terriglobia</taxon>
        <taxon>Terriglobales</taxon>
        <taxon>Acidobacteriaceae</taxon>
        <taxon>Tunturiibacter</taxon>
    </lineage>
</organism>
<dbReference type="PANTHER" id="PTHR33169">
    <property type="entry name" value="PADR-FAMILY TRANSCRIPTIONAL REGULATOR"/>
    <property type="match status" value="1"/>
</dbReference>